<dbReference type="HOGENOM" id="CLU_031285_10_5_0"/>
<accession>A0A081C478</accession>
<reference evidence="1" key="1">
    <citation type="journal article" date="2015" name="PeerJ">
        <title>First genomic representation of candidate bacterial phylum KSB3 points to enhanced environmental sensing as a trigger of wastewater bulking.</title>
        <authorList>
            <person name="Sekiguchi Y."/>
            <person name="Ohashi A."/>
            <person name="Parks D.H."/>
            <person name="Yamauchi T."/>
            <person name="Tyson G.W."/>
            <person name="Hugenholtz P."/>
        </authorList>
    </citation>
    <scope>NUCLEOTIDE SEQUENCE [LARGE SCALE GENOMIC DNA]</scope>
</reference>
<dbReference type="AlphaFoldDB" id="A0A081C478"/>
<evidence type="ECO:0000313" key="1">
    <source>
        <dbReference type="EMBL" id="GAK59383.1"/>
    </source>
</evidence>
<dbReference type="Proteomes" id="UP000030661">
    <property type="component" value="Unassembled WGS sequence"/>
</dbReference>
<dbReference type="Gene3D" id="3.40.190.10">
    <property type="entry name" value="Periplasmic binding protein-like II"/>
    <property type="match status" value="1"/>
</dbReference>
<dbReference type="Pfam" id="PF13416">
    <property type="entry name" value="SBP_bac_8"/>
    <property type="match status" value="1"/>
</dbReference>
<evidence type="ECO:0000313" key="2">
    <source>
        <dbReference type="Proteomes" id="UP000030661"/>
    </source>
</evidence>
<dbReference type="PANTHER" id="PTHR43649:SF12">
    <property type="entry name" value="DIACETYLCHITOBIOSE BINDING PROTEIN DASA"/>
    <property type="match status" value="1"/>
</dbReference>
<dbReference type="eggNOG" id="COG1653">
    <property type="taxonomic scope" value="Bacteria"/>
</dbReference>
<name>A0A081C478_VECG1</name>
<protein>
    <submittedName>
        <fullName evidence="1">Extracellular solute-binding protein family 1</fullName>
    </submittedName>
</protein>
<keyword evidence="2" id="KW-1185">Reference proteome</keyword>
<dbReference type="EMBL" id="DF820470">
    <property type="protein sequence ID" value="GAK59383.1"/>
    <property type="molecule type" value="Genomic_DNA"/>
</dbReference>
<dbReference type="InterPro" id="IPR050490">
    <property type="entry name" value="Bact_solute-bd_prot1"/>
</dbReference>
<gene>
    <name evidence="1" type="ORF">U27_06367</name>
</gene>
<proteinExistence type="predicted"/>
<dbReference type="STRING" id="1499967.U27_06367"/>
<organism evidence="1">
    <name type="scientific">Vecturithrix granuli</name>
    <dbReference type="NCBI Taxonomy" id="1499967"/>
    <lineage>
        <taxon>Bacteria</taxon>
        <taxon>Candidatus Moduliflexota</taxon>
        <taxon>Candidatus Vecturitrichia</taxon>
        <taxon>Candidatus Vecturitrichales</taxon>
        <taxon>Candidatus Vecturitrichaceae</taxon>
        <taxon>Candidatus Vecturithrix</taxon>
    </lineage>
</organism>
<dbReference type="PANTHER" id="PTHR43649">
    <property type="entry name" value="ARABINOSE-BINDING PROTEIN-RELATED"/>
    <property type="match status" value="1"/>
</dbReference>
<dbReference type="InterPro" id="IPR006059">
    <property type="entry name" value="SBP"/>
</dbReference>
<dbReference type="SUPFAM" id="SSF53850">
    <property type="entry name" value="Periplasmic binding protein-like II"/>
    <property type="match status" value="1"/>
</dbReference>
<sequence length="433" mass="48351">MKKRVMLSLIVVGTILISVLSGSSAMAKVTLRIMSPESDFTDAWITSWNTAHPDIQLVREDLDQAKWVADYLAGNPADLMNIGAGAEIPFFVKRGMLLDLSDYFKKSSYIKEDDIDLEGCGAYRFDGEVSGQGSWYGLPKDYNNVTAITYNKEIFTKAGVPFPSATEPMTYKEFYELAKKLTDTSGPNVIFGTEVHGNWPFFIAGDMAYMIDKKLHSDDYLTMNDDPEIREIWKYFLRLHQEGISSNFEHPISGWAGSAFQAGNIAMVQLGYWFGASSAGVEGYAEKFGWAPAPIMEKGGKRVTNSLGATGFVISSKTKYPDEAFQVFEWYMGGEPGIERAKTGWGIPPLKSLQDLLPEETEFDQVRKQIALEEVKYMKPPQLSPYVRLQVYSTNWNAAKQAVLAGDIDLDQAVDMFFEAMNEALALGKEEIE</sequence>